<dbReference type="PROSITE" id="PS51186">
    <property type="entry name" value="GNAT"/>
    <property type="match status" value="1"/>
</dbReference>
<dbReference type="RefSeq" id="WP_142979741.1">
    <property type="nucleotide sequence ID" value="NZ_RKLU01000003.1"/>
</dbReference>
<organism evidence="2 3">
    <name type="scientific">Halonotius terrestris</name>
    <dbReference type="NCBI Taxonomy" id="2487750"/>
    <lineage>
        <taxon>Archaea</taxon>
        <taxon>Methanobacteriati</taxon>
        <taxon>Methanobacteriota</taxon>
        <taxon>Stenosarchaea group</taxon>
        <taxon>Halobacteria</taxon>
        <taxon>Halobacteriales</taxon>
        <taxon>Haloferacaceae</taxon>
        <taxon>Halonotius</taxon>
    </lineage>
</organism>
<dbReference type="InterPro" id="IPR000182">
    <property type="entry name" value="GNAT_dom"/>
</dbReference>
<sequence length="144" mass="16761">MSEIEIRELETQFEWADAFFVIEQLRPRVNAEEYFEYLEQMTTTGYRLFGLFVDDELAAVAGVNIGVNMYYGRHLWIDELVTDSKHRSEGYGAQLMAYLEDWASERGCNKVALSSGLQREEAHRFYEEKVGMEKASYVFTKELG</sequence>
<dbReference type="Proteomes" id="UP000705823">
    <property type="component" value="Unassembled WGS sequence"/>
</dbReference>
<dbReference type="OrthoDB" id="11996at2157"/>
<keyword evidence="3" id="KW-1185">Reference proteome</keyword>
<dbReference type="EMBL" id="RKLU01000003">
    <property type="protein sequence ID" value="TQQ81179.1"/>
    <property type="molecule type" value="Genomic_DNA"/>
</dbReference>
<dbReference type="AlphaFoldDB" id="A0A8J8PCS6"/>
<dbReference type="GO" id="GO:0016747">
    <property type="term" value="F:acyltransferase activity, transferring groups other than amino-acyl groups"/>
    <property type="evidence" value="ECO:0007669"/>
    <property type="project" value="InterPro"/>
</dbReference>
<proteinExistence type="predicted"/>
<name>A0A8J8PCS6_9EURY</name>
<evidence type="ECO:0000313" key="2">
    <source>
        <dbReference type="EMBL" id="TQQ81179.1"/>
    </source>
</evidence>
<evidence type="ECO:0000259" key="1">
    <source>
        <dbReference type="PROSITE" id="PS51186"/>
    </source>
</evidence>
<feature type="domain" description="N-acetyltransferase" evidence="1">
    <location>
        <begin position="4"/>
        <end position="144"/>
    </location>
</feature>
<evidence type="ECO:0000313" key="3">
    <source>
        <dbReference type="Proteomes" id="UP000705823"/>
    </source>
</evidence>
<reference evidence="2" key="1">
    <citation type="submission" date="2019-02" db="EMBL/GenBank/DDBJ databases">
        <title>Halonotius sp. a new haloarchaeum isolated from saline soil.</title>
        <authorList>
            <person name="Duran-Viseras A."/>
            <person name="Sanchez-Porro C."/>
            <person name="Ventosa A."/>
        </authorList>
    </citation>
    <scope>NUCLEOTIDE SEQUENCE</scope>
    <source>
        <strain evidence="2">F15B</strain>
    </source>
</reference>
<protein>
    <submittedName>
        <fullName evidence="2">GNAT family N-acetyltransferase</fullName>
    </submittedName>
</protein>
<dbReference type="Gene3D" id="3.40.630.30">
    <property type="match status" value="1"/>
</dbReference>
<gene>
    <name evidence="2" type="ORF">EGH24_08585</name>
</gene>
<dbReference type="InterPro" id="IPR016181">
    <property type="entry name" value="Acyl_CoA_acyltransferase"/>
</dbReference>
<dbReference type="SUPFAM" id="SSF55729">
    <property type="entry name" value="Acyl-CoA N-acyltransferases (Nat)"/>
    <property type="match status" value="1"/>
</dbReference>
<dbReference type="Pfam" id="PF00583">
    <property type="entry name" value="Acetyltransf_1"/>
    <property type="match status" value="1"/>
</dbReference>
<accession>A0A8J8PCS6</accession>
<comment type="caution">
    <text evidence="2">The sequence shown here is derived from an EMBL/GenBank/DDBJ whole genome shotgun (WGS) entry which is preliminary data.</text>
</comment>
<dbReference type="CDD" id="cd04301">
    <property type="entry name" value="NAT_SF"/>
    <property type="match status" value="1"/>
</dbReference>